<dbReference type="InterPro" id="IPR043129">
    <property type="entry name" value="ATPase_NBD"/>
</dbReference>
<name>A0A942UYM1_9FIRM</name>
<dbReference type="InterPro" id="IPR005883">
    <property type="entry name" value="PilM"/>
</dbReference>
<comment type="caution">
    <text evidence="1">The sequence shown here is derived from an EMBL/GenBank/DDBJ whole genome shotgun (WGS) entry which is preliminary data.</text>
</comment>
<dbReference type="Proteomes" id="UP000724672">
    <property type="component" value="Unassembled WGS sequence"/>
</dbReference>
<dbReference type="PANTHER" id="PTHR32432">
    <property type="entry name" value="CELL DIVISION PROTEIN FTSA-RELATED"/>
    <property type="match status" value="1"/>
</dbReference>
<keyword evidence="2" id="KW-1185">Reference proteome</keyword>
<dbReference type="PIRSF" id="PIRSF019169">
    <property type="entry name" value="PilM"/>
    <property type="match status" value="1"/>
</dbReference>
<dbReference type="Pfam" id="PF11104">
    <property type="entry name" value="PilM_2"/>
    <property type="match status" value="1"/>
</dbReference>
<dbReference type="RefSeq" id="WP_203367908.1">
    <property type="nucleotide sequence ID" value="NZ_WSFT01000053.1"/>
</dbReference>
<dbReference type="EMBL" id="WSFT01000053">
    <property type="protein sequence ID" value="MBS4540010.1"/>
    <property type="molecule type" value="Genomic_DNA"/>
</dbReference>
<dbReference type="SUPFAM" id="SSF53067">
    <property type="entry name" value="Actin-like ATPase domain"/>
    <property type="match status" value="2"/>
</dbReference>
<gene>
    <name evidence="1" type="primary">pilM</name>
    <name evidence="1" type="ORF">GOQ27_16150</name>
</gene>
<dbReference type="InterPro" id="IPR050696">
    <property type="entry name" value="FtsA/MreB"/>
</dbReference>
<accession>A0A942UYM1</accession>
<reference evidence="1" key="1">
    <citation type="submission" date="2019-12" db="EMBL/GenBank/DDBJ databases">
        <title>Clostridiaceae gen. nov. sp. nov., isolated from sediment in Xinjiang, China.</title>
        <authorList>
            <person name="Zhang R."/>
        </authorList>
    </citation>
    <scope>NUCLEOTIDE SEQUENCE</scope>
    <source>
        <strain evidence="1">D2Q-11</strain>
    </source>
</reference>
<sequence>MFSKKIISLDIGNENIKMLEVKQLNKNITLENAITINTPKNSIDDGNIMNIHTLSSYIKENLDKHGFKGSKGVITLDYPNVISREIMLPFAKEDELEEMVRYEIEQFLPIMLDDYVIDYRKREEFEEDSVKKLRLLVVAIPKKIVEGYMELLEVLDLDPYALDLNSNAVSKLIHKKSRINTKIINENDTLAFIDIGYKNININIISNYTSVFNRVIERGSRDIDIGLANAFNLELSEAKSKKEDFDLYEDNMNSYDIIHTLITAGLDEWISDIEKIFTYYRNINRGNKIDGIYIYGGGSRLKGLDKYLEEKLNIQTWQLKDIYPLRLGKKMKAIDTMEYLNNIGSIIRL</sequence>
<dbReference type="Gene3D" id="3.30.420.40">
    <property type="match status" value="2"/>
</dbReference>
<dbReference type="CDD" id="cd24049">
    <property type="entry name" value="ASKHA_NBD_PilM"/>
    <property type="match status" value="1"/>
</dbReference>
<dbReference type="PANTHER" id="PTHR32432:SF3">
    <property type="entry name" value="ETHANOLAMINE UTILIZATION PROTEIN EUTJ"/>
    <property type="match status" value="1"/>
</dbReference>
<dbReference type="AlphaFoldDB" id="A0A942UYM1"/>
<organism evidence="1 2">
    <name type="scientific">Anaeromonas frigoriresistens</name>
    <dbReference type="NCBI Taxonomy" id="2683708"/>
    <lineage>
        <taxon>Bacteria</taxon>
        <taxon>Bacillati</taxon>
        <taxon>Bacillota</taxon>
        <taxon>Tissierellia</taxon>
        <taxon>Tissierellales</taxon>
        <taxon>Thermohalobacteraceae</taxon>
        <taxon>Anaeromonas</taxon>
    </lineage>
</organism>
<dbReference type="Gene3D" id="3.30.1490.300">
    <property type="match status" value="1"/>
</dbReference>
<proteinExistence type="predicted"/>
<evidence type="ECO:0000313" key="1">
    <source>
        <dbReference type="EMBL" id="MBS4540010.1"/>
    </source>
</evidence>
<dbReference type="NCBIfam" id="TIGR01175">
    <property type="entry name" value="pilM"/>
    <property type="match status" value="1"/>
</dbReference>
<protein>
    <submittedName>
        <fullName evidence="1">Type IV pilus assembly protein PilM</fullName>
    </submittedName>
</protein>
<evidence type="ECO:0000313" key="2">
    <source>
        <dbReference type="Proteomes" id="UP000724672"/>
    </source>
</evidence>